<evidence type="ECO:0000313" key="2">
    <source>
        <dbReference type="EMBL" id="NYE69815.1"/>
    </source>
</evidence>
<dbReference type="Gene3D" id="3.30.70.270">
    <property type="match status" value="1"/>
</dbReference>
<dbReference type="InterPro" id="IPR043128">
    <property type="entry name" value="Rev_trsase/Diguanyl_cyclase"/>
</dbReference>
<reference evidence="2 3" key="1">
    <citation type="submission" date="2020-07" db="EMBL/GenBank/DDBJ databases">
        <title>Sequencing the genomes of 1000 actinobacteria strains.</title>
        <authorList>
            <person name="Klenk H.-P."/>
        </authorList>
    </citation>
    <scope>NUCLEOTIDE SEQUENCE [LARGE SCALE GENOMIC DNA]</scope>
    <source>
        <strain evidence="2 3">DSM 22083</strain>
    </source>
</reference>
<comment type="caution">
    <text evidence="2">The sequence shown here is derived from an EMBL/GenBank/DDBJ whole genome shotgun (WGS) entry which is preliminary data.</text>
</comment>
<dbReference type="EMBL" id="JACCBU010000001">
    <property type="protein sequence ID" value="NYE69815.1"/>
    <property type="molecule type" value="Genomic_DNA"/>
</dbReference>
<evidence type="ECO:0008006" key="4">
    <source>
        <dbReference type="Google" id="ProtNLM"/>
    </source>
</evidence>
<feature type="region of interest" description="Disordered" evidence="1">
    <location>
        <begin position="345"/>
        <end position="368"/>
    </location>
</feature>
<evidence type="ECO:0000313" key="3">
    <source>
        <dbReference type="Proteomes" id="UP000569914"/>
    </source>
</evidence>
<organism evidence="2 3">
    <name type="scientific">Microlunatus parietis</name>
    <dbReference type="NCBI Taxonomy" id="682979"/>
    <lineage>
        <taxon>Bacteria</taxon>
        <taxon>Bacillati</taxon>
        <taxon>Actinomycetota</taxon>
        <taxon>Actinomycetes</taxon>
        <taxon>Propionibacteriales</taxon>
        <taxon>Propionibacteriaceae</taxon>
        <taxon>Microlunatus</taxon>
    </lineage>
</organism>
<feature type="compositionally biased region" description="Polar residues" evidence="1">
    <location>
        <begin position="447"/>
        <end position="461"/>
    </location>
</feature>
<name>A0A7Y9I3W9_9ACTN</name>
<proteinExistence type="predicted"/>
<dbReference type="AlphaFoldDB" id="A0A7Y9I3W9"/>
<dbReference type="RefSeq" id="WP_179748823.1">
    <property type="nucleotide sequence ID" value="NZ_JACCBU010000001.1"/>
</dbReference>
<evidence type="ECO:0000256" key="1">
    <source>
        <dbReference type="SAM" id="MobiDB-lite"/>
    </source>
</evidence>
<dbReference type="Proteomes" id="UP000569914">
    <property type="component" value="Unassembled WGS sequence"/>
</dbReference>
<accession>A0A7Y9I3W9</accession>
<gene>
    <name evidence="2" type="ORF">BKA15_001144</name>
</gene>
<sequence>MAVHNSDATREEVTIGLVGADEFVQKAAELARSSSYPGLRLVPAVYRREDQAAEAASKITDRVDAILFAGPLPYDIAMKAGDLTVPATYVPTGGPALHSTLVRGIRSGVIDPQRVSIDSMGERDVLDSYAEIEIDPKDVHYVRYDESITPEGYLKFHLDLFRAGKTSGAISTIPTVMAGLAAENVPALKMSPSPLTLRQALNTAVLTASGAKFSESRIAIVLVQLADSALPPRTSPAQYWYQDLRLTLHRELLHDARRMDAIVLPHDQRSYMVITTLGMLRPVTDDLAVAPFLARASASLNVDLEVGIGLGRSTVEAENNAYRAVSKASAEGSRQAYLIGPDELTLRLPASPDGDTDPTPPRPTESKDQALLRTLVDKLGEEESESLVIDAERVAQLLQVTLRTARRTLQGLVRAGLAWPMPPSRSRKVGRPPMQYQLLGERLEGSAPTNNVPKSDNNAPK</sequence>
<feature type="region of interest" description="Disordered" evidence="1">
    <location>
        <begin position="441"/>
        <end position="461"/>
    </location>
</feature>
<protein>
    <recommendedName>
        <fullName evidence="4">Transcriptional regulator</fullName>
    </recommendedName>
</protein>
<keyword evidence="3" id="KW-1185">Reference proteome</keyword>